<dbReference type="GO" id="GO:0005886">
    <property type="term" value="C:plasma membrane"/>
    <property type="evidence" value="ECO:0007669"/>
    <property type="project" value="UniProtKB-SubCell"/>
</dbReference>
<evidence type="ECO:0000256" key="7">
    <source>
        <dbReference type="ARBA" id="ARBA00022692"/>
    </source>
</evidence>
<dbReference type="GO" id="GO:0008955">
    <property type="term" value="F:peptidoglycan glycosyltransferase activity"/>
    <property type="evidence" value="ECO:0007669"/>
    <property type="project" value="UniProtKB-UniRule"/>
</dbReference>
<protein>
    <recommendedName>
        <fullName evidence="16">Probable peptidoglycan glycosyltransferase FtsW</fullName>
        <shortName evidence="16">PGT</shortName>
        <ecNumber evidence="16">2.4.99.28</ecNumber>
    </recommendedName>
    <alternativeName>
        <fullName evidence="16">Cell division protein FtsW</fullName>
    </alternativeName>
    <alternativeName>
        <fullName evidence="16">Cell wall polymerase</fullName>
    </alternativeName>
    <alternativeName>
        <fullName evidence="16">Peptidoglycan polymerase</fullName>
        <shortName evidence="16">PG polymerase</shortName>
    </alternativeName>
</protein>
<comment type="function">
    <text evidence="16">Peptidoglycan polymerase that is essential for cell division.</text>
</comment>
<dbReference type="GO" id="GO:0032153">
    <property type="term" value="C:cell division site"/>
    <property type="evidence" value="ECO:0007669"/>
    <property type="project" value="UniProtKB-UniRule"/>
</dbReference>
<evidence type="ECO:0000313" key="17">
    <source>
        <dbReference type="EMBL" id="MBC8519906.1"/>
    </source>
</evidence>
<name>A0A8J6PB80_9GAMM</name>
<evidence type="ECO:0000256" key="14">
    <source>
        <dbReference type="ARBA" id="ARBA00038053"/>
    </source>
</evidence>
<dbReference type="NCBIfam" id="TIGR02614">
    <property type="entry name" value="ftsW"/>
    <property type="match status" value="1"/>
</dbReference>
<dbReference type="GO" id="GO:0043093">
    <property type="term" value="P:FtsZ-dependent cytokinesis"/>
    <property type="evidence" value="ECO:0007669"/>
    <property type="project" value="UniProtKB-UniRule"/>
</dbReference>
<evidence type="ECO:0000256" key="16">
    <source>
        <dbReference type="HAMAP-Rule" id="MF_00913"/>
    </source>
</evidence>
<keyword evidence="9 16" id="KW-0573">Peptidoglycan synthesis</keyword>
<keyword evidence="10 16" id="KW-1133">Transmembrane helix</keyword>
<dbReference type="Pfam" id="PF01098">
    <property type="entry name" value="FTSW_RODA_SPOVE"/>
    <property type="match status" value="1"/>
</dbReference>
<dbReference type="UniPathway" id="UPA00219"/>
<feature type="transmembrane region" description="Helical" evidence="16">
    <location>
        <begin position="166"/>
        <end position="185"/>
    </location>
</feature>
<evidence type="ECO:0000256" key="11">
    <source>
        <dbReference type="ARBA" id="ARBA00023136"/>
    </source>
</evidence>
<comment type="catalytic activity">
    <reaction evidence="15 16">
        <text>[GlcNAc-(1-&gt;4)-Mur2Ac(oyl-L-Ala-gamma-D-Glu-L-Lys-D-Ala-D-Ala)](n)-di-trans,octa-cis-undecaprenyl diphosphate + beta-D-GlcNAc-(1-&gt;4)-Mur2Ac(oyl-L-Ala-gamma-D-Glu-L-Lys-D-Ala-D-Ala)-di-trans,octa-cis-undecaprenyl diphosphate = [GlcNAc-(1-&gt;4)-Mur2Ac(oyl-L-Ala-gamma-D-Glu-L-Lys-D-Ala-D-Ala)](n+1)-di-trans,octa-cis-undecaprenyl diphosphate + di-trans,octa-cis-undecaprenyl diphosphate + H(+)</text>
        <dbReference type="Rhea" id="RHEA:23708"/>
        <dbReference type="Rhea" id="RHEA-COMP:9602"/>
        <dbReference type="Rhea" id="RHEA-COMP:9603"/>
        <dbReference type="ChEBI" id="CHEBI:15378"/>
        <dbReference type="ChEBI" id="CHEBI:58405"/>
        <dbReference type="ChEBI" id="CHEBI:60033"/>
        <dbReference type="ChEBI" id="CHEBI:78435"/>
        <dbReference type="EC" id="2.4.99.28"/>
    </reaction>
</comment>
<sequence length="414" mass="45773">MSKHSLFQGWFTWGGSDRSRKPRPAGARSIGRTVAESGLFPVALFILLFGLVMVASASMPIAEKRFGEPLHYLLRQFGFASIGLMVGMVVLQIPLQFWEKIAPTLLLISALLLILVLFVGDKVNGAHRWLVLGPIRLQPSEFTKLAAFLYLAGYLVRHREKVSNELFAVLRPIALLAGVGVLILIEPDLGAAFVMMVVVMVMMLLGGVRFSQFMLFILCGLLFLSVAIWMEPFRVSRIASFLGDDPFLVDPQGRNYQITQALIAYGRGGWQGLGLGEGLQKLFYLPEAHTDFILAVIAEELGLIGTLSVVALFAFLVWKSFWLASQASECRQPYASYLAYGIGTWIGLQALINLGVNMNLLPTKGLTLPLMSYGGSSLLVMMIAIALLMRVEYEICPLVHRKARNNRGARRDHL</sequence>
<proteinExistence type="inferred from homology"/>
<evidence type="ECO:0000256" key="4">
    <source>
        <dbReference type="ARBA" id="ARBA00022618"/>
    </source>
</evidence>
<keyword evidence="6 16" id="KW-0808">Transferase</keyword>
<keyword evidence="16" id="KW-0997">Cell inner membrane</keyword>
<comment type="subcellular location">
    <subcellularLocation>
        <location evidence="16">Cell inner membrane</location>
        <topology evidence="16">Multi-pass membrane protein</topology>
    </subcellularLocation>
    <subcellularLocation>
        <location evidence="1">Cell membrane</location>
        <topology evidence="1">Multi-pass membrane protein</topology>
    </subcellularLocation>
    <text evidence="16">Localizes to the division septum.</text>
</comment>
<keyword evidence="7 16" id="KW-0812">Transmembrane</keyword>
<feature type="transmembrane region" description="Helical" evidence="16">
    <location>
        <begin position="370"/>
        <end position="391"/>
    </location>
</feature>
<evidence type="ECO:0000313" key="18">
    <source>
        <dbReference type="Proteomes" id="UP000654401"/>
    </source>
</evidence>
<feature type="transmembrane region" description="Helical" evidence="16">
    <location>
        <begin position="213"/>
        <end position="230"/>
    </location>
</feature>
<dbReference type="InterPro" id="IPR013437">
    <property type="entry name" value="FtsW"/>
</dbReference>
<dbReference type="InterPro" id="IPR001182">
    <property type="entry name" value="FtsW/RodA"/>
</dbReference>
<comment type="pathway">
    <text evidence="2 16">Cell wall biogenesis; peptidoglycan biosynthesis.</text>
</comment>
<feature type="transmembrane region" description="Helical" evidence="16">
    <location>
        <begin position="73"/>
        <end position="95"/>
    </location>
</feature>
<dbReference type="PANTHER" id="PTHR30474:SF2">
    <property type="entry name" value="PEPTIDOGLYCAN GLYCOSYLTRANSFERASE FTSW-RELATED"/>
    <property type="match status" value="1"/>
</dbReference>
<evidence type="ECO:0000256" key="8">
    <source>
        <dbReference type="ARBA" id="ARBA00022960"/>
    </source>
</evidence>
<organism evidence="17 18">
    <name type="scientific">Candidatus Thiopontia autotrophica</name>
    <dbReference type="NCBI Taxonomy" id="2841688"/>
    <lineage>
        <taxon>Bacteria</taxon>
        <taxon>Pseudomonadati</taxon>
        <taxon>Pseudomonadota</taxon>
        <taxon>Gammaproteobacteria</taxon>
        <taxon>Candidatus Thiopontia</taxon>
    </lineage>
</organism>
<dbReference type="Proteomes" id="UP000654401">
    <property type="component" value="Unassembled WGS sequence"/>
</dbReference>
<dbReference type="GO" id="GO:0071555">
    <property type="term" value="P:cell wall organization"/>
    <property type="evidence" value="ECO:0007669"/>
    <property type="project" value="UniProtKB-KW"/>
</dbReference>
<dbReference type="EC" id="2.4.99.28" evidence="16"/>
<dbReference type="GO" id="GO:0008360">
    <property type="term" value="P:regulation of cell shape"/>
    <property type="evidence" value="ECO:0007669"/>
    <property type="project" value="UniProtKB-KW"/>
</dbReference>
<evidence type="ECO:0000256" key="1">
    <source>
        <dbReference type="ARBA" id="ARBA00004651"/>
    </source>
</evidence>
<evidence type="ECO:0000256" key="12">
    <source>
        <dbReference type="ARBA" id="ARBA00023306"/>
    </source>
</evidence>
<dbReference type="GO" id="GO:0015648">
    <property type="term" value="F:lipid-linked peptidoglycan transporter activity"/>
    <property type="evidence" value="ECO:0007669"/>
    <property type="project" value="TreeGrafter"/>
</dbReference>
<dbReference type="GO" id="GO:0009252">
    <property type="term" value="P:peptidoglycan biosynthetic process"/>
    <property type="evidence" value="ECO:0007669"/>
    <property type="project" value="UniProtKB-UniRule"/>
</dbReference>
<evidence type="ECO:0000256" key="6">
    <source>
        <dbReference type="ARBA" id="ARBA00022679"/>
    </source>
</evidence>
<keyword evidence="5 16" id="KW-0328">Glycosyltransferase</keyword>
<evidence type="ECO:0000256" key="15">
    <source>
        <dbReference type="ARBA" id="ARBA00049902"/>
    </source>
</evidence>
<keyword evidence="4 16" id="KW-0132">Cell division</keyword>
<keyword evidence="3 16" id="KW-1003">Cell membrane</keyword>
<comment type="similarity">
    <text evidence="14 16">Belongs to the SEDS family. FtsW subfamily.</text>
</comment>
<feature type="transmembrane region" description="Helical" evidence="16">
    <location>
        <begin position="337"/>
        <end position="358"/>
    </location>
</feature>
<keyword evidence="11 16" id="KW-0472">Membrane</keyword>
<keyword evidence="13 16" id="KW-0961">Cell wall biogenesis/degradation</keyword>
<evidence type="ECO:0000256" key="2">
    <source>
        <dbReference type="ARBA" id="ARBA00004752"/>
    </source>
</evidence>
<dbReference type="HAMAP" id="MF_00913">
    <property type="entry name" value="PGT_FtsW_proteobact"/>
    <property type="match status" value="1"/>
</dbReference>
<feature type="transmembrane region" description="Helical" evidence="16">
    <location>
        <begin position="101"/>
        <end position="120"/>
    </location>
</feature>
<feature type="transmembrane region" description="Helical" evidence="16">
    <location>
        <begin position="39"/>
        <end position="61"/>
    </location>
</feature>
<gene>
    <name evidence="16 17" type="primary">ftsW</name>
    <name evidence="17" type="ORF">H8D24_05825</name>
</gene>
<evidence type="ECO:0000256" key="13">
    <source>
        <dbReference type="ARBA" id="ARBA00023316"/>
    </source>
</evidence>
<reference evidence="17 18" key="1">
    <citation type="submission" date="2020-08" db="EMBL/GenBank/DDBJ databases">
        <title>Bridging the membrane lipid divide: bacteria of the FCB group superphylum have the potential to synthesize archaeal ether lipids.</title>
        <authorList>
            <person name="Villanueva L."/>
            <person name="Von Meijenfeldt F.A.B."/>
            <person name="Westbye A.B."/>
            <person name="Yadav S."/>
            <person name="Hopmans E.C."/>
            <person name="Dutilh B.E."/>
            <person name="Sinninghe Damste J.S."/>
        </authorList>
    </citation>
    <scope>NUCLEOTIDE SEQUENCE [LARGE SCALE GENOMIC DNA]</scope>
    <source>
        <strain evidence="17">NIOZ-UU100</strain>
    </source>
</reference>
<evidence type="ECO:0000256" key="9">
    <source>
        <dbReference type="ARBA" id="ARBA00022984"/>
    </source>
</evidence>
<evidence type="ECO:0000256" key="5">
    <source>
        <dbReference type="ARBA" id="ARBA00022676"/>
    </source>
</evidence>
<keyword evidence="8 16" id="KW-0133">Cell shape</keyword>
<feature type="transmembrane region" description="Helical" evidence="16">
    <location>
        <begin position="292"/>
        <end position="317"/>
    </location>
</feature>
<dbReference type="PANTHER" id="PTHR30474">
    <property type="entry name" value="CELL CYCLE PROTEIN"/>
    <property type="match status" value="1"/>
</dbReference>
<comment type="caution">
    <text evidence="17">The sequence shown here is derived from an EMBL/GenBank/DDBJ whole genome shotgun (WGS) entry which is preliminary data.</text>
</comment>
<evidence type="ECO:0000256" key="10">
    <source>
        <dbReference type="ARBA" id="ARBA00022989"/>
    </source>
</evidence>
<evidence type="ECO:0000256" key="3">
    <source>
        <dbReference type="ARBA" id="ARBA00022475"/>
    </source>
</evidence>
<accession>A0A8J6PB80</accession>
<dbReference type="EMBL" id="JACNFK010000029">
    <property type="protein sequence ID" value="MBC8519906.1"/>
    <property type="molecule type" value="Genomic_DNA"/>
</dbReference>
<keyword evidence="12 16" id="KW-0131">Cell cycle</keyword>
<feature type="transmembrane region" description="Helical" evidence="16">
    <location>
        <begin position="191"/>
        <end position="208"/>
    </location>
</feature>
<dbReference type="AlphaFoldDB" id="A0A8J6PB80"/>